<evidence type="ECO:0000313" key="2">
    <source>
        <dbReference type="Proteomes" id="UP000281993"/>
    </source>
</evidence>
<dbReference type="Proteomes" id="UP000281993">
    <property type="component" value="Segment"/>
</dbReference>
<accession>A0A386KPN9</accession>
<sequence length="68" mass="7053">MTGTQLAVLGIVMVAVAAYAGIVSLILDRRGVDNVHPLVEFTGFIAALATVVLFITLLIGGLDLIFAP</sequence>
<organism evidence="1 2">
    <name type="scientific">Microbacterium phage ValentiniPuff</name>
    <dbReference type="NCBI Taxonomy" id="2315705"/>
    <lineage>
        <taxon>Viruses</taxon>
        <taxon>Duplodnaviria</taxon>
        <taxon>Heunggongvirae</taxon>
        <taxon>Uroviricota</taxon>
        <taxon>Caudoviricetes</taxon>
        <taxon>Valentinivirus</taxon>
        <taxon>Valentinivirus valentinipuff</taxon>
    </lineage>
</organism>
<evidence type="ECO:0000313" key="1">
    <source>
        <dbReference type="EMBL" id="AYD87332.1"/>
    </source>
</evidence>
<proteinExistence type="predicted"/>
<keyword evidence="2" id="KW-1185">Reference proteome</keyword>
<gene>
    <name evidence="1" type="primary">30</name>
    <name evidence="1" type="ORF">SEA_VALENTINIPUFF_30</name>
</gene>
<protein>
    <submittedName>
        <fullName evidence="1">Membrane protein</fullName>
    </submittedName>
</protein>
<reference evidence="1 2" key="1">
    <citation type="submission" date="2018-08" db="EMBL/GenBank/DDBJ databases">
        <authorList>
            <person name="Preder H."/>
            <person name="Servin-Meza L.A."/>
            <person name="Bonilla J.A."/>
            <person name="Klyczek K."/>
            <person name="Garlena R.A."/>
            <person name="Russell D.A."/>
            <person name="Pope W.H."/>
            <person name="Jacobs-Sera D."/>
            <person name="Hatfull G.F."/>
        </authorList>
    </citation>
    <scope>NUCLEOTIDE SEQUENCE [LARGE SCALE GENOMIC DNA]</scope>
</reference>
<name>A0A386KPN9_9CAUD</name>
<dbReference type="EMBL" id="MH825712">
    <property type="protein sequence ID" value="AYD87332.1"/>
    <property type="molecule type" value="Genomic_DNA"/>
</dbReference>